<proteinExistence type="predicted"/>
<reference evidence="2" key="1">
    <citation type="submission" date="2021-12" db="EMBL/GenBank/DDBJ databases">
        <title>Curvularia clavata genome.</title>
        <authorList>
            <person name="Cao Y."/>
        </authorList>
    </citation>
    <scope>NUCLEOTIDE SEQUENCE</scope>
    <source>
        <strain evidence="2">Yc1106</strain>
    </source>
</reference>
<name>A0A9Q8ZFS2_CURCL</name>
<feature type="region of interest" description="Disordered" evidence="1">
    <location>
        <begin position="35"/>
        <end position="91"/>
    </location>
</feature>
<organism evidence="2 3">
    <name type="scientific">Curvularia clavata</name>
    <dbReference type="NCBI Taxonomy" id="95742"/>
    <lineage>
        <taxon>Eukaryota</taxon>
        <taxon>Fungi</taxon>
        <taxon>Dikarya</taxon>
        <taxon>Ascomycota</taxon>
        <taxon>Pezizomycotina</taxon>
        <taxon>Dothideomycetes</taxon>
        <taxon>Pleosporomycetidae</taxon>
        <taxon>Pleosporales</taxon>
        <taxon>Pleosporineae</taxon>
        <taxon>Pleosporaceae</taxon>
        <taxon>Curvularia</taxon>
    </lineage>
</organism>
<sequence>MLLFSAPSCDSLLAPGSAKQTAALSKRLSVPFWSTTTPASIPLSQRNPKQQPSRPSPQPTPRKGKQPSPKPSSTGMSHHADSPRCSTFAPTLGSIPEVFEYDSLDARHRPASLNDVPETPDAFLPEASIASPPALTRATSWPAIIQPPSRRAASSLAVSRALRKILEADRIRRRRIMKAYLKAIVFLKYLWHANERYGHVMATTGMYMQR</sequence>
<dbReference type="EMBL" id="CP089279">
    <property type="protein sequence ID" value="USP81301.1"/>
    <property type="molecule type" value="Genomic_DNA"/>
</dbReference>
<dbReference type="AlphaFoldDB" id="A0A9Q8ZFS2"/>
<evidence type="ECO:0000313" key="3">
    <source>
        <dbReference type="Proteomes" id="UP001056012"/>
    </source>
</evidence>
<keyword evidence="3" id="KW-1185">Reference proteome</keyword>
<dbReference type="Proteomes" id="UP001056012">
    <property type="component" value="Chromosome 6"/>
</dbReference>
<evidence type="ECO:0000313" key="2">
    <source>
        <dbReference type="EMBL" id="USP81301.1"/>
    </source>
</evidence>
<feature type="compositionally biased region" description="Low complexity" evidence="1">
    <location>
        <begin position="44"/>
        <end position="53"/>
    </location>
</feature>
<dbReference type="OrthoDB" id="3756155at2759"/>
<evidence type="ECO:0000256" key="1">
    <source>
        <dbReference type="SAM" id="MobiDB-lite"/>
    </source>
</evidence>
<dbReference type="VEuPathDB" id="FungiDB:yc1106_08575"/>
<protein>
    <submittedName>
        <fullName evidence="2">Uncharacterized protein</fullName>
    </submittedName>
</protein>
<accession>A0A9Q8ZFS2</accession>
<gene>
    <name evidence="2" type="ORF">yc1106_08575</name>
</gene>